<name>A0ABW4UF27_9HYPH</name>
<accession>A0ABW4UF27</accession>
<comment type="caution">
    <text evidence="1">The sequence shown here is derived from an EMBL/GenBank/DDBJ whole genome shotgun (WGS) entry which is preliminary data.</text>
</comment>
<protein>
    <recommendedName>
        <fullName evidence="3">DUF2169 domain-containing protein</fullName>
    </recommendedName>
</protein>
<dbReference type="RefSeq" id="WP_379101981.1">
    <property type="nucleotide sequence ID" value="NZ_JBHUGZ010000016.1"/>
</dbReference>
<reference evidence="2" key="1">
    <citation type="journal article" date="2019" name="Int. J. Syst. Evol. Microbiol.">
        <title>The Global Catalogue of Microorganisms (GCM) 10K type strain sequencing project: providing services to taxonomists for standard genome sequencing and annotation.</title>
        <authorList>
            <consortium name="The Broad Institute Genomics Platform"/>
            <consortium name="The Broad Institute Genome Sequencing Center for Infectious Disease"/>
            <person name="Wu L."/>
            <person name="Ma J."/>
        </authorList>
    </citation>
    <scope>NUCLEOTIDE SEQUENCE [LARGE SCALE GENOMIC DNA]</scope>
    <source>
        <strain evidence="2">CGMCC 1.16225</strain>
    </source>
</reference>
<dbReference type="EMBL" id="JBHUGZ010000016">
    <property type="protein sequence ID" value="MFD1985580.1"/>
    <property type="molecule type" value="Genomic_DNA"/>
</dbReference>
<evidence type="ECO:0008006" key="3">
    <source>
        <dbReference type="Google" id="ProtNLM"/>
    </source>
</evidence>
<dbReference type="Proteomes" id="UP001597405">
    <property type="component" value="Unassembled WGS sequence"/>
</dbReference>
<organism evidence="1 2">
    <name type="scientific">Mesorhizobium newzealandense</name>
    <dbReference type="NCBI Taxonomy" id="1300302"/>
    <lineage>
        <taxon>Bacteria</taxon>
        <taxon>Pseudomonadati</taxon>
        <taxon>Pseudomonadota</taxon>
        <taxon>Alphaproteobacteria</taxon>
        <taxon>Hyphomicrobiales</taxon>
        <taxon>Phyllobacteriaceae</taxon>
        <taxon>Mesorhizobium</taxon>
    </lineage>
</organism>
<proteinExistence type="predicted"/>
<evidence type="ECO:0000313" key="2">
    <source>
        <dbReference type="Proteomes" id="UP001597405"/>
    </source>
</evidence>
<sequence>MLQAAASSSGNWSSRMSAEPFPIEHDLFQVGRKGFAVLESMIFPFPLDHEGPSHRAARLTIRTPDAQYAVFAANINQQEARELASLLPLPRRDLNGLKLTAGNDGWRGWSDPFVAAGQVPSRNWVLQVDDPGDAAVQVGDIFTPDGLDRLIPSENPNAEIGDHVAREFYRLRAAEREAKFTL</sequence>
<evidence type="ECO:0000313" key="1">
    <source>
        <dbReference type="EMBL" id="MFD1985580.1"/>
    </source>
</evidence>
<gene>
    <name evidence="1" type="ORF">ACFSOZ_24325</name>
</gene>
<keyword evidence="2" id="KW-1185">Reference proteome</keyword>